<dbReference type="CDD" id="cd19501">
    <property type="entry name" value="RecA-like_FtsH"/>
    <property type="match status" value="1"/>
</dbReference>
<dbReference type="Gene3D" id="3.40.50.300">
    <property type="entry name" value="P-loop containing nucleotide triphosphate hydrolases"/>
    <property type="match status" value="1"/>
</dbReference>
<feature type="binding site" evidence="14">
    <location>
        <begin position="211"/>
        <end position="218"/>
    </location>
    <ligand>
        <name>ATP</name>
        <dbReference type="ChEBI" id="CHEBI:30616"/>
    </ligand>
</feature>
<dbReference type="FunFam" id="1.10.8.60:FF:000001">
    <property type="entry name" value="ATP-dependent zinc metalloprotease FtsH"/>
    <property type="match status" value="1"/>
</dbReference>
<protein>
    <recommendedName>
        <fullName evidence="14">ATP-dependent zinc metalloprotease FtsH</fullName>
        <ecNumber evidence="14">3.4.24.-</ecNumber>
    </recommendedName>
</protein>
<feature type="binding site" evidence="14">
    <location>
        <position position="509"/>
    </location>
    <ligand>
        <name>Zn(2+)</name>
        <dbReference type="ChEBI" id="CHEBI:29105"/>
        <note>catalytic</note>
    </ligand>
</feature>
<evidence type="ECO:0000256" key="2">
    <source>
        <dbReference type="ARBA" id="ARBA00010044"/>
    </source>
</evidence>
<dbReference type="GO" id="GO:0005886">
    <property type="term" value="C:plasma membrane"/>
    <property type="evidence" value="ECO:0007669"/>
    <property type="project" value="UniProtKB-SubCell"/>
</dbReference>
<keyword evidence="19" id="KW-1185">Reference proteome</keyword>
<feature type="transmembrane region" description="Helical" evidence="14">
    <location>
        <begin position="116"/>
        <end position="140"/>
    </location>
</feature>
<evidence type="ECO:0000259" key="17">
    <source>
        <dbReference type="SMART" id="SM00382"/>
    </source>
</evidence>
<dbReference type="Pfam" id="PF17862">
    <property type="entry name" value="AAA_lid_3"/>
    <property type="match status" value="1"/>
</dbReference>
<keyword evidence="6 14" id="KW-0547">Nucleotide-binding</keyword>
<keyword evidence="11 14" id="KW-0482">Metalloprotease</keyword>
<evidence type="ECO:0000313" key="19">
    <source>
        <dbReference type="Proteomes" id="UP000287188"/>
    </source>
</evidence>
<evidence type="ECO:0000256" key="7">
    <source>
        <dbReference type="ARBA" id="ARBA00022801"/>
    </source>
</evidence>
<dbReference type="HAMAP" id="MF_01458">
    <property type="entry name" value="FtsH"/>
    <property type="match status" value="1"/>
</dbReference>
<accession>A0A402AN10</accession>
<dbReference type="SMART" id="SM00382">
    <property type="entry name" value="AAA"/>
    <property type="match status" value="1"/>
</dbReference>
<dbReference type="NCBIfam" id="TIGR01241">
    <property type="entry name" value="FtsH_fam"/>
    <property type="match status" value="1"/>
</dbReference>
<evidence type="ECO:0000313" key="18">
    <source>
        <dbReference type="EMBL" id="GCE20405.1"/>
    </source>
</evidence>
<evidence type="ECO:0000256" key="6">
    <source>
        <dbReference type="ARBA" id="ARBA00022741"/>
    </source>
</evidence>
<keyword evidence="5 14" id="KW-0479">Metal-binding</keyword>
<dbReference type="GO" id="GO:0005524">
    <property type="term" value="F:ATP binding"/>
    <property type="evidence" value="ECO:0007669"/>
    <property type="project" value="UniProtKB-UniRule"/>
</dbReference>
<comment type="function">
    <text evidence="14">Acts as a processive, ATP-dependent zinc metallopeptidase for both cytoplasmic and membrane proteins. Plays a role in the quality control of integral membrane proteins.</text>
</comment>
<sequence>MLTNGKWLRTSVFWLLILPIAVLIIVFIFRPQTYVKSVPVSTILSHLKTDVASKQLDTLTVTNGTITLIRGQTANAPQEAATIDSTFDVTQVLKENNIDYANPELLKLQFESPSPIWGWLAAIAGFIPFILLGIILLLMFRQAQGNNNQAMSFGKSRARIFMGNKPSVTFTDVAGVEEAKQELQEIVEFLKFPEKFAALGARIPKGLLLVGPPGTGKTLISRAVAGEAGVPFFSISGSEFVEMFVGVGASRVRDLFEQAKRNSPCIVFVDEIDAVGRQRGAGLGGSHDEREQTLNQILVEMDGFDTNTNVIVIAATNRPDVLDPALLRPGRFDRQVVLDRPDIRGRIAILQVHAKGKPLDSDVSLDVLAKQTPGFSGADVANLLNEAAILAARRNKRKIGMSEMEEAIDRVVAGPARKSRIISEREKSITAYHEVGHALVARMLRNTDPVHKVSIVARGQAGGFTMLLPTEDRYLWSKPQFEDMLAYALGGHVAELITFGEVTTGASNDIERVTKIARSMVTEYGMSSRIGPMALGHKDELVFLGRDFGEQRNYSEQTAREIDEEIRRIIQEAFDKASSILMQNKSRLIMISERLIKEETLEGPLFESLFNQPLAEDMQDDGQAIETTIYDGRYSNGSDQKGLPQPRSSYPLPPQLQPPYSSDTTNTSL</sequence>
<evidence type="ECO:0000256" key="12">
    <source>
        <dbReference type="ARBA" id="ARBA00023136"/>
    </source>
</evidence>
<organism evidence="18 19">
    <name type="scientific">Dictyobacter kobayashii</name>
    <dbReference type="NCBI Taxonomy" id="2014872"/>
    <lineage>
        <taxon>Bacteria</taxon>
        <taxon>Bacillati</taxon>
        <taxon>Chloroflexota</taxon>
        <taxon>Ktedonobacteria</taxon>
        <taxon>Ktedonobacterales</taxon>
        <taxon>Dictyobacteraceae</taxon>
        <taxon>Dictyobacter</taxon>
    </lineage>
</organism>
<dbReference type="AlphaFoldDB" id="A0A402AN10"/>
<dbReference type="Gene3D" id="1.10.8.60">
    <property type="match status" value="1"/>
</dbReference>
<dbReference type="GO" id="GO:0004222">
    <property type="term" value="F:metalloendopeptidase activity"/>
    <property type="evidence" value="ECO:0007669"/>
    <property type="project" value="InterPro"/>
</dbReference>
<dbReference type="GO" id="GO:0030163">
    <property type="term" value="P:protein catabolic process"/>
    <property type="evidence" value="ECO:0007669"/>
    <property type="project" value="UniProtKB-UniRule"/>
</dbReference>
<dbReference type="FunFam" id="1.20.58.760:FF:000001">
    <property type="entry name" value="ATP-dependent zinc metalloprotease FtsH"/>
    <property type="match status" value="1"/>
</dbReference>
<gene>
    <name evidence="18" type="primary">ftsH_3</name>
    <name evidence="14" type="synonym">ftsH</name>
    <name evidence="18" type="ORF">KDK_42050</name>
</gene>
<evidence type="ECO:0000256" key="11">
    <source>
        <dbReference type="ARBA" id="ARBA00023049"/>
    </source>
</evidence>
<dbReference type="GO" id="GO:0006508">
    <property type="term" value="P:proteolysis"/>
    <property type="evidence" value="ECO:0007669"/>
    <property type="project" value="UniProtKB-KW"/>
</dbReference>
<dbReference type="InterPro" id="IPR003593">
    <property type="entry name" value="AAA+_ATPase"/>
</dbReference>
<evidence type="ECO:0000256" key="14">
    <source>
        <dbReference type="HAMAP-Rule" id="MF_01458"/>
    </source>
</evidence>
<keyword evidence="3 14" id="KW-0645">Protease</keyword>
<dbReference type="PANTHER" id="PTHR23076:SF97">
    <property type="entry name" value="ATP-DEPENDENT ZINC METALLOPROTEASE YME1L1"/>
    <property type="match status" value="1"/>
</dbReference>
<dbReference type="EC" id="3.4.24.-" evidence="14"/>
<dbReference type="InterPro" id="IPR027417">
    <property type="entry name" value="P-loop_NTPase"/>
</dbReference>
<dbReference type="Pfam" id="PF00004">
    <property type="entry name" value="AAA"/>
    <property type="match status" value="1"/>
</dbReference>
<keyword evidence="12 14" id="KW-0472">Membrane</keyword>
<dbReference type="FunFam" id="3.40.50.300:FF:000001">
    <property type="entry name" value="ATP-dependent zinc metalloprotease FtsH"/>
    <property type="match status" value="1"/>
</dbReference>
<proteinExistence type="inferred from homology"/>
<evidence type="ECO:0000256" key="10">
    <source>
        <dbReference type="ARBA" id="ARBA00022989"/>
    </source>
</evidence>
<dbReference type="SUPFAM" id="SSF52540">
    <property type="entry name" value="P-loop containing nucleoside triphosphate hydrolases"/>
    <property type="match status" value="1"/>
</dbReference>
<evidence type="ECO:0000256" key="15">
    <source>
        <dbReference type="RuleBase" id="RU003651"/>
    </source>
</evidence>
<dbReference type="InterPro" id="IPR000642">
    <property type="entry name" value="Peptidase_M41"/>
</dbReference>
<keyword evidence="9 14" id="KW-0067">ATP-binding</keyword>
<feature type="active site" evidence="14">
    <location>
        <position position="434"/>
    </location>
</feature>
<evidence type="ECO:0000256" key="8">
    <source>
        <dbReference type="ARBA" id="ARBA00022833"/>
    </source>
</evidence>
<keyword evidence="10 14" id="KW-1133">Transmembrane helix</keyword>
<dbReference type="GO" id="GO:0004176">
    <property type="term" value="F:ATP-dependent peptidase activity"/>
    <property type="evidence" value="ECO:0007669"/>
    <property type="project" value="InterPro"/>
</dbReference>
<dbReference type="InterPro" id="IPR005936">
    <property type="entry name" value="FtsH"/>
</dbReference>
<dbReference type="EMBL" id="BIFS01000001">
    <property type="protein sequence ID" value="GCE20405.1"/>
    <property type="molecule type" value="Genomic_DNA"/>
</dbReference>
<name>A0A402AN10_9CHLR</name>
<dbReference type="OrthoDB" id="9809379at2"/>
<feature type="transmembrane region" description="Helical" evidence="14">
    <location>
        <begin position="12"/>
        <end position="29"/>
    </location>
</feature>
<dbReference type="PANTHER" id="PTHR23076">
    <property type="entry name" value="METALLOPROTEASE M41 FTSH"/>
    <property type="match status" value="1"/>
</dbReference>
<dbReference type="InterPro" id="IPR037219">
    <property type="entry name" value="Peptidase_M41-like"/>
</dbReference>
<comment type="similarity">
    <text evidence="2 14">In the C-terminal section; belongs to the peptidase M41 family.</text>
</comment>
<dbReference type="RefSeq" id="WP_126552093.1">
    <property type="nucleotide sequence ID" value="NZ_BIFS01000001.1"/>
</dbReference>
<dbReference type="PROSITE" id="PS00674">
    <property type="entry name" value="AAA"/>
    <property type="match status" value="1"/>
</dbReference>
<feature type="domain" description="AAA+ ATPase" evidence="17">
    <location>
        <begin position="203"/>
        <end position="342"/>
    </location>
</feature>
<dbReference type="Gene3D" id="1.20.58.760">
    <property type="entry name" value="Peptidase M41"/>
    <property type="match status" value="1"/>
</dbReference>
<feature type="region of interest" description="Disordered" evidence="16">
    <location>
        <begin position="631"/>
        <end position="669"/>
    </location>
</feature>
<comment type="similarity">
    <text evidence="15">Belongs to the AAA ATPase family.</text>
</comment>
<comment type="caution">
    <text evidence="18">The sequence shown here is derived from an EMBL/GenBank/DDBJ whole genome shotgun (WGS) entry which is preliminary data.</text>
</comment>
<evidence type="ECO:0000256" key="13">
    <source>
        <dbReference type="ARBA" id="ARBA00061570"/>
    </source>
</evidence>
<evidence type="ECO:0000256" key="4">
    <source>
        <dbReference type="ARBA" id="ARBA00022692"/>
    </source>
</evidence>
<dbReference type="Pfam" id="PF01434">
    <property type="entry name" value="Peptidase_M41"/>
    <property type="match status" value="1"/>
</dbReference>
<comment type="cofactor">
    <cofactor evidence="14">
        <name>Zn(2+)</name>
        <dbReference type="ChEBI" id="CHEBI:29105"/>
    </cofactor>
    <text evidence="14">Binds 1 zinc ion per subunit.</text>
</comment>
<reference evidence="19" key="1">
    <citation type="submission" date="2018-12" db="EMBL/GenBank/DDBJ databases">
        <title>Tengunoibacter tsumagoiensis gen. nov., sp. nov., Dictyobacter kobayashii sp. nov., D. alpinus sp. nov., and D. joshuensis sp. nov. and description of Dictyobacteraceae fam. nov. within the order Ktedonobacterales isolated from Tengu-no-mugimeshi.</title>
        <authorList>
            <person name="Wang C.M."/>
            <person name="Zheng Y."/>
            <person name="Sakai Y."/>
            <person name="Toyoda A."/>
            <person name="Minakuchi Y."/>
            <person name="Abe K."/>
            <person name="Yokota A."/>
            <person name="Yabe S."/>
        </authorList>
    </citation>
    <scope>NUCLEOTIDE SEQUENCE [LARGE SCALE GENOMIC DNA]</scope>
    <source>
        <strain evidence="19">Uno11</strain>
    </source>
</reference>
<comment type="similarity">
    <text evidence="13 14">In the central section; belongs to the AAA ATPase family.</text>
</comment>
<keyword evidence="14" id="KW-1003">Cell membrane</keyword>
<dbReference type="InterPro" id="IPR003960">
    <property type="entry name" value="ATPase_AAA_CS"/>
</dbReference>
<dbReference type="InterPro" id="IPR003959">
    <property type="entry name" value="ATPase_AAA_core"/>
</dbReference>
<dbReference type="SUPFAM" id="SSF140990">
    <property type="entry name" value="FtsH protease domain-like"/>
    <property type="match status" value="1"/>
</dbReference>
<feature type="binding site" evidence="14">
    <location>
        <position position="437"/>
    </location>
    <ligand>
        <name>Zn(2+)</name>
        <dbReference type="ChEBI" id="CHEBI:29105"/>
        <note>catalytic</note>
    </ligand>
</feature>
<dbReference type="GO" id="GO:0016887">
    <property type="term" value="F:ATP hydrolysis activity"/>
    <property type="evidence" value="ECO:0007669"/>
    <property type="project" value="UniProtKB-UniRule"/>
</dbReference>
<dbReference type="InterPro" id="IPR041569">
    <property type="entry name" value="AAA_lid_3"/>
</dbReference>
<evidence type="ECO:0000256" key="16">
    <source>
        <dbReference type="SAM" id="MobiDB-lite"/>
    </source>
</evidence>
<evidence type="ECO:0000256" key="5">
    <source>
        <dbReference type="ARBA" id="ARBA00022723"/>
    </source>
</evidence>
<comment type="subcellular location">
    <subcellularLocation>
        <location evidence="14">Cell membrane</location>
        <topology evidence="14">Multi-pass membrane protein</topology>
        <orientation evidence="14">Cytoplasmic side</orientation>
    </subcellularLocation>
    <subcellularLocation>
        <location evidence="1">Membrane</location>
    </subcellularLocation>
</comment>
<dbReference type="GO" id="GO:0008270">
    <property type="term" value="F:zinc ion binding"/>
    <property type="evidence" value="ECO:0007669"/>
    <property type="project" value="UniProtKB-UniRule"/>
</dbReference>
<feature type="binding site" evidence="14">
    <location>
        <position position="433"/>
    </location>
    <ligand>
        <name>Zn(2+)</name>
        <dbReference type="ChEBI" id="CHEBI:29105"/>
        <note>catalytic</note>
    </ligand>
</feature>
<dbReference type="Proteomes" id="UP000287188">
    <property type="component" value="Unassembled WGS sequence"/>
</dbReference>
<keyword evidence="8 14" id="KW-0862">Zinc</keyword>
<evidence type="ECO:0000256" key="3">
    <source>
        <dbReference type="ARBA" id="ARBA00022670"/>
    </source>
</evidence>
<evidence type="ECO:0000256" key="9">
    <source>
        <dbReference type="ARBA" id="ARBA00022840"/>
    </source>
</evidence>
<comment type="subunit">
    <text evidence="14">Homohexamer.</text>
</comment>
<keyword evidence="7 14" id="KW-0378">Hydrolase</keyword>
<keyword evidence="4 14" id="KW-0812">Transmembrane</keyword>
<evidence type="ECO:0000256" key="1">
    <source>
        <dbReference type="ARBA" id="ARBA00004370"/>
    </source>
</evidence>